<evidence type="ECO:0000313" key="2">
    <source>
        <dbReference type="Proteomes" id="UP000790377"/>
    </source>
</evidence>
<comment type="caution">
    <text evidence="1">The sequence shown here is derived from an EMBL/GenBank/DDBJ whole genome shotgun (WGS) entry which is preliminary data.</text>
</comment>
<keyword evidence="2" id="KW-1185">Reference proteome</keyword>
<sequence>MPQTSKSCLIPIAEAIILSFSEEEFEASIEKLQVILPDATIIAALDLVDRDNVIKYTTPWGRCHYEVLGSTATYTVFTNPNYCTCPAFAFSVLLAESHLMCKHLLATRLGEQLSRCVVRPISDEELVARIE</sequence>
<protein>
    <submittedName>
        <fullName evidence="1">Uncharacterized protein</fullName>
    </submittedName>
</protein>
<reference evidence="1" key="1">
    <citation type="journal article" date="2021" name="New Phytol.">
        <title>Evolutionary innovations through gain and loss of genes in the ectomycorrhizal Boletales.</title>
        <authorList>
            <person name="Wu G."/>
            <person name="Miyauchi S."/>
            <person name="Morin E."/>
            <person name="Kuo A."/>
            <person name="Drula E."/>
            <person name="Varga T."/>
            <person name="Kohler A."/>
            <person name="Feng B."/>
            <person name="Cao Y."/>
            <person name="Lipzen A."/>
            <person name="Daum C."/>
            <person name="Hundley H."/>
            <person name="Pangilinan J."/>
            <person name="Johnson J."/>
            <person name="Barry K."/>
            <person name="LaButti K."/>
            <person name="Ng V."/>
            <person name="Ahrendt S."/>
            <person name="Min B."/>
            <person name="Choi I.G."/>
            <person name="Park H."/>
            <person name="Plett J.M."/>
            <person name="Magnuson J."/>
            <person name="Spatafora J.W."/>
            <person name="Nagy L.G."/>
            <person name="Henrissat B."/>
            <person name="Grigoriev I.V."/>
            <person name="Yang Z.L."/>
            <person name="Xu J."/>
            <person name="Martin F.M."/>
        </authorList>
    </citation>
    <scope>NUCLEOTIDE SEQUENCE</scope>
    <source>
        <strain evidence="1">ATCC 28755</strain>
    </source>
</reference>
<organism evidence="1 2">
    <name type="scientific">Hygrophoropsis aurantiaca</name>
    <dbReference type="NCBI Taxonomy" id="72124"/>
    <lineage>
        <taxon>Eukaryota</taxon>
        <taxon>Fungi</taxon>
        <taxon>Dikarya</taxon>
        <taxon>Basidiomycota</taxon>
        <taxon>Agaricomycotina</taxon>
        <taxon>Agaricomycetes</taxon>
        <taxon>Agaricomycetidae</taxon>
        <taxon>Boletales</taxon>
        <taxon>Coniophorineae</taxon>
        <taxon>Hygrophoropsidaceae</taxon>
        <taxon>Hygrophoropsis</taxon>
    </lineage>
</organism>
<proteinExistence type="predicted"/>
<dbReference type="Proteomes" id="UP000790377">
    <property type="component" value="Unassembled WGS sequence"/>
</dbReference>
<name>A0ACB8AKP5_9AGAM</name>
<dbReference type="EMBL" id="MU267618">
    <property type="protein sequence ID" value="KAH7914106.1"/>
    <property type="molecule type" value="Genomic_DNA"/>
</dbReference>
<gene>
    <name evidence="1" type="ORF">BJ138DRAFT_1080115</name>
</gene>
<evidence type="ECO:0000313" key="1">
    <source>
        <dbReference type="EMBL" id="KAH7914106.1"/>
    </source>
</evidence>
<accession>A0ACB8AKP5</accession>